<evidence type="ECO:0000313" key="5">
    <source>
        <dbReference type="EMBL" id="MUU76937.1"/>
    </source>
</evidence>
<keyword evidence="3" id="KW-0862">Zinc</keyword>
<evidence type="ECO:0000256" key="1">
    <source>
        <dbReference type="ARBA" id="ARBA00008853"/>
    </source>
</evidence>
<dbReference type="PRINTS" id="PR01790">
    <property type="entry name" value="SMP30FAMILY"/>
</dbReference>
<dbReference type="GO" id="GO:0004341">
    <property type="term" value="F:gluconolactonase activity"/>
    <property type="evidence" value="ECO:0007669"/>
    <property type="project" value="TreeGrafter"/>
</dbReference>
<evidence type="ECO:0000313" key="6">
    <source>
        <dbReference type="Proteomes" id="UP000478208"/>
    </source>
</evidence>
<feature type="binding site" evidence="3">
    <location>
        <position position="97"/>
    </location>
    <ligand>
        <name>substrate</name>
    </ligand>
</feature>
<reference evidence="5 6" key="1">
    <citation type="submission" date="2019-12" db="EMBL/GenBank/DDBJ databases">
        <authorList>
            <person name="Li J."/>
        </authorList>
    </citation>
    <scope>NUCLEOTIDE SEQUENCE [LARGE SCALE GENOMIC DNA]</scope>
    <source>
        <strain evidence="5 6">HL2-2</strain>
    </source>
</reference>
<proteinExistence type="inferred from homology"/>
<dbReference type="InterPro" id="IPR005511">
    <property type="entry name" value="SMP-30"/>
</dbReference>
<comment type="cofactor">
    <cofactor evidence="3">
        <name>Zn(2+)</name>
        <dbReference type="ChEBI" id="CHEBI:29105"/>
    </cofactor>
    <text evidence="3">Binds 1 divalent metal cation per subunit.</text>
</comment>
<gene>
    <name evidence="5" type="ORF">GN138_00635</name>
</gene>
<evidence type="ECO:0000256" key="2">
    <source>
        <dbReference type="PIRSR" id="PIRSR605511-1"/>
    </source>
</evidence>
<feature type="domain" description="SMP-30/Gluconolactonase/LRE-like region" evidence="4">
    <location>
        <begin position="15"/>
        <end position="252"/>
    </location>
</feature>
<protein>
    <submittedName>
        <fullName evidence="5">SMP-30/gluconolactonase/LRE family protein</fullName>
    </submittedName>
</protein>
<accession>A0A6L6U7R3</accession>
<sequence length="272" mass="30868">MTHSLVYQSNSELLEGPIFDEENRLLYFVSILDGLVFCYNAETKEFLTIKLDSPVGCVYILGYKKVMAASKNGFYKVDFETLRSTFSFQLEIDNAVRYNDGIADPKGRFLIGTMGYPQVINHIGKVLSYHNGTQKTLIENTTISNGLAFSLDNKFLYFIDTPTKKVAKYHYNINTGEVKFHSYVIEFTDIGQPDGMCIDKKGLLWIAEWEGACISQWNPENGQKIKDIQLPFNNITSCCLDNRSNLYVTTAQNNSKTEPKGGSLFYIELNKN</sequence>
<organism evidence="5 6">
    <name type="scientific">Winogradskyella endarachnes</name>
    <dbReference type="NCBI Taxonomy" id="2681965"/>
    <lineage>
        <taxon>Bacteria</taxon>
        <taxon>Pseudomonadati</taxon>
        <taxon>Bacteroidota</taxon>
        <taxon>Flavobacteriia</taxon>
        <taxon>Flavobacteriales</taxon>
        <taxon>Flavobacteriaceae</taxon>
        <taxon>Winogradskyella</taxon>
    </lineage>
</organism>
<comment type="caution">
    <text evidence="5">The sequence shown here is derived from an EMBL/GenBank/DDBJ whole genome shotgun (WGS) entry which is preliminary data.</text>
</comment>
<dbReference type="InterPro" id="IPR013658">
    <property type="entry name" value="SGL"/>
</dbReference>
<dbReference type="Pfam" id="PF08450">
    <property type="entry name" value="SGL"/>
    <property type="match status" value="1"/>
</dbReference>
<evidence type="ECO:0000259" key="4">
    <source>
        <dbReference type="Pfam" id="PF08450"/>
    </source>
</evidence>
<dbReference type="InterPro" id="IPR011042">
    <property type="entry name" value="6-blade_b-propeller_TolB-like"/>
</dbReference>
<dbReference type="EMBL" id="WOWS01000001">
    <property type="protein sequence ID" value="MUU76937.1"/>
    <property type="molecule type" value="Genomic_DNA"/>
</dbReference>
<dbReference type="GO" id="GO:0005509">
    <property type="term" value="F:calcium ion binding"/>
    <property type="evidence" value="ECO:0007669"/>
    <property type="project" value="TreeGrafter"/>
</dbReference>
<feature type="binding site" evidence="3">
    <location>
        <position position="15"/>
    </location>
    <ligand>
        <name>a divalent metal cation</name>
        <dbReference type="ChEBI" id="CHEBI:60240"/>
    </ligand>
</feature>
<dbReference type="PANTHER" id="PTHR10907">
    <property type="entry name" value="REGUCALCIN"/>
    <property type="match status" value="1"/>
</dbReference>
<feature type="binding site" evidence="3">
    <location>
        <position position="145"/>
    </location>
    <ligand>
        <name>a divalent metal cation</name>
        <dbReference type="ChEBI" id="CHEBI:60240"/>
    </ligand>
</feature>
<feature type="active site" description="Proton donor/acceptor" evidence="2">
    <location>
        <position position="194"/>
    </location>
</feature>
<feature type="binding site" evidence="3">
    <location>
        <position position="194"/>
    </location>
    <ligand>
        <name>a divalent metal cation</name>
        <dbReference type="ChEBI" id="CHEBI:60240"/>
    </ligand>
</feature>
<dbReference type="GO" id="GO:0019853">
    <property type="term" value="P:L-ascorbic acid biosynthetic process"/>
    <property type="evidence" value="ECO:0007669"/>
    <property type="project" value="TreeGrafter"/>
</dbReference>
<dbReference type="RefSeq" id="WP_157361384.1">
    <property type="nucleotide sequence ID" value="NZ_WOWS01000001.1"/>
</dbReference>
<comment type="similarity">
    <text evidence="1">Belongs to the SMP-30/CGR1 family.</text>
</comment>
<dbReference type="PANTHER" id="PTHR10907:SF47">
    <property type="entry name" value="REGUCALCIN"/>
    <property type="match status" value="1"/>
</dbReference>
<dbReference type="Gene3D" id="2.120.10.30">
    <property type="entry name" value="TolB, C-terminal domain"/>
    <property type="match status" value="1"/>
</dbReference>
<feature type="binding site" evidence="3">
    <location>
        <position position="99"/>
    </location>
    <ligand>
        <name>substrate</name>
    </ligand>
</feature>
<keyword evidence="6" id="KW-1185">Reference proteome</keyword>
<dbReference type="Proteomes" id="UP000478208">
    <property type="component" value="Unassembled WGS sequence"/>
</dbReference>
<keyword evidence="3" id="KW-0479">Metal-binding</keyword>
<evidence type="ECO:0000256" key="3">
    <source>
        <dbReference type="PIRSR" id="PIRSR605511-2"/>
    </source>
</evidence>
<dbReference type="SUPFAM" id="SSF63829">
    <property type="entry name" value="Calcium-dependent phosphotriesterase"/>
    <property type="match status" value="1"/>
</dbReference>
<name>A0A6L6U7R3_9FLAO</name>
<dbReference type="AlphaFoldDB" id="A0A6L6U7R3"/>